<name>A0A1C4ZFS9_9ACTN</name>
<keyword evidence="2" id="KW-0808">Transferase</keyword>
<proteinExistence type="predicted"/>
<protein>
    <submittedName>
        <fullName evidence="2">Ubiquinone/menaquinone biosynthesis C-methylase UbiE</fullName>
    </submittedName>
</protein>
<feature type="domain" description="Methyltransferase" evidence="1">
    <location>
        <begin position="53"/>
        <end position="144"/>
    </location>
</feature>
<dbReference type="InterPro" id="IPR041698">
    <property type="entry name" value="Methyltransf_25"/>
</dbReference>
<dbReference type="RefSeq" id="WP_091269695.1">
    <property type="nucleotide sequence ID" value="NZ_FMCS01000014.1"/>
</dbReference>
<evidence type="ECO:0000313" key="2">
    <source>
        <dbReference type="EMBL" id="SCF31768.1"/>
    </source>
</evidence>
<dbReference type="InterPro" id="IPR050508">
    <property type="entry name" value="Methyltransf_Superfamily"/>
</dbReference>
<evidence type="ECO:0000259" key="1">
    <source>
        <dbReference type="Pfam" id="PF13649"/>
    </source>
</evidence>
<dbReference type="Proteomes" id="UP000199629">
    <property type="component" value="Unassembled WGS sequence"/>
</dbReference>
<keyword evidence="2" id="KW-0489">Methyltransferase</keyword>
<dbReference type="SUPFAM" id="SSF53335">
    <property type="entry name" value="S-adenosyl-L-methionine-dependent methyltransferases"/>
    <property type="match status" value="1"/>
</dbReference>
<accession>A0A1C4ZFS9</accession>
<sequence length="276" mass="29171">MPQHRPAEPDIRRYYTEVFAEADRLDRSPQGRLEARRTRDLLTRLLPPTPAEVLDVGGGPGAYAGWLASGGHRVHLVDLVPAHVAAARAAYPGITATVGDARRLPLPDGSADATLLLGPLYHLPDRADRVAALREAARLTRPGGPVLAAAISRNAALIDLTVQGRADEHNRPLLREEYATGVNDPRTGFTTAYFHRPEQLVDEFVAAGLPAPALYGVEGPLWPVLNALGTGPAERLFAEAVACAETFERDPSVLGASAHLLAVAHAGTGRSGPAGG</sequence>
<dbReference type="GO" id="GO:0008168">
    <property type="term" value="F:methyltransferase activity"/>
    <property type="evidence" value="ECO:0007669"/>
    <property type="project" value="UniProtKB-KW"/>
</dbReference>
<dbReference type="EMBL" id="FMCS01000014">
    <property type="protein sequence ID" value="SCF31768.1"/>
    <property type="molecule type" value="Genomic_DNA"/>
</dbReference>
<evidence type="ECO:0000313" key="3">
    <source>
        <dbReference type="Proteomes" id="UP000199629"/>
    </source>
</evidence>
<reference evidence="3" key="1">
    <citation type="submission" date="2016-06" db="EMBL/GenBank/DDBJ databases">
        <authorList>
            <person name="Varghese N."/>
            <person name="Submissions Spin"/>
        </authorList>
    </citation>
    <scope>NUCLEOTIDE SEQUENCE [LARGE SCALE GENOMIC DNA]</scope>
    <source>
        <strain evidence="3">DSM 45246</strain>
    </source>
</reference>
<dbReference type="PANTHER" id="PTHR42912">
    <property type="entry name" value="METHYLTRANSFERASE"/>
    <property type="match status" value="1"/>
</dbReference>
<organism evidence="2 3">
    <name type="scientific">Micromonospora chaiyaphumensis</name>
    <dbReference type="NCBI Taxonomy" id="307119"/>
    <lineage>
        <taxon>Bacteria</taxon>
        <taxon>Bacillati</taxon>
        <taxon>Actinomycetota</taxon>
        <taxon>Actinomycetes</taxon>
        <taxon>Micromonosporales</taxon>
        <taxon>Micromonosporaceae</taxon>
        <taxon>Micromonospora</taxon>
    </lineage>
</organism>
<dbReference type="PANTHER" id="PTHR42912:SF45">
    <property type="entry name" value="23S RRNA (GUANINE(745)-N(1))-METHYLTRANSFERASE"/>
    <property type="match status" value="1"/>
</dbReference>
<dbReference type="Pfam" id="PF13649">
    <property type="entry name" value="Methyltransf_25"/>
    <property type="match status" value="1"/>
</dbReference>
<dbReference type="AlphaFoldDB" id="A0A1C4ZFS9"/>
<keyword evidence="3" id="KW-1185">Reference proteome</keyword>
<gene>
    <name evidence="2" type="ORF">GA0070214_11476</name>
</gene>
<dbReference type="Gene3D" id="3.40.50.150">
    <property type="entry name" value="Vaccinia Virus protein VP39"/>
    <property type="match status" value="1"/>
</dbReference>
<dbReference type="GO" id="GO:0032259">
    <property type="term" value="P:methylation"/>
    <property type="evidence" value="ECO:0007669"/>
    <property type="project" value="UniProtKB-KW"/>
</dbReference>
<dbReference type="CDD" id="cd02440">
    <property type="entry name" value="AdoMet_MTases"/>
    <property type="match status" value="1"/>
</dbReference>
<keyword evidence="2" id="KW-0830">Ubiquinone</keyword>
<dbReference type="InterPro" id="IPR029063">
    <property type="entry name" value="SAM-dependent_MTases_sf"/>
</dbReference>